<dbReference type="InterPro" id="IPR042099">
    <property type="entry name" value="ANL_N_sf"/>
</dbReference>
<comment type="caution">
    <text evidence="5">The sequence shown here is derived from an EMBL/GenBank/DDBJ whole genome shotgun (WGS) entry which is preliminary data.</text>
</comment>
<gene>
    <name evidence="5" type="ORF">C9374_001888</name>
</gene>
<dbReference type="SUPFAM" id="SSF56801">
    <property type="entry name" value="Acetyl-CoA synthetase-like"/>
    <property type="match status" value="1"/>
</dbReference>
<dbReference type="GO" id="GO:0016020">
    <property type="term" value="C:membrane"/>
    <property type="evidence" value="ECO:0007669"/>
    <property type="project" value="TreeGrafter"/>
</dbReference>
<accession>A0AA88GV26</accession>
<keyword evidence="6" id="KW-1185">Reference proteome</keyword>
<reference evidence="5 6" key="1">
    <citation type="journal article" date="2018" name="BMC Genomics">
        <title>The genome of Naegleria lovaniensis, the basis for a comparative approach to unravel pathogenicity factors of the human pathogenic amoeba N. fowleri.</title>
        <authorList>
            <person name="Liechti N."/>
            <person name="Schurch N."/>
            <person name="Bruggmann R."/>
            <person name="Wittwer M."/>
        </authorList>
    </citation>
    <scope>NUCLEOTIDE SEQUENCE [LARGE SCALE GENOMIC DNA]</scope>
    <source>
        <strain evidence="5 6">ATCC 30569</strain>
    </source>
</reference>
<feature type="region of interest" description="Disordered" evidence="3">
    <location>
        <begin position="1"/>
        <end position="62"/>
    </location>
</feature>
<evidence type="ECO:0000256" key="1">
    <source>
        <dbReference type="ARBA" id="ARBA00022741"/>
    </source>
</evidence>
<evidence type="ECO:0000256" key="3">
    <source>
        <dbReference type="SAM" id="MobiDB-lite"/>
    </source>
</evidence>
<dbReference type="Proteomes" id="UP000816034">
    <property type="component" value="Unassembled WGS sequence"/>
</dbReference>
<dbReference type="InterPro" id="IPR000873">
    <property type="entry name" value="AMP-dep_synth/lig_dom"/>
</dbReference>
<dbReference type="EMBL" id="PYSW02000014">
    <property type="protein sequence ID" value="KAG2386853.1"/>
    <property type="molecule type" value="Genomic_DNA"/>
</dbReference>
<dbReference type="PROSITE" id="PS00455">
    <property type="entry name" value="AMP_BINDING"/>
    <property type="match status" value="1"/>
</dbReference>
<name>A0AA88GV26_NAELO</name>
<keyword evidence="2" id="KW-0067">ATP-binding</keyword>
<dbReference type="PANTHER" id="PTHR43272:SF33">
    <property type="entry name" value="AMP-BINDING DOMAIN-CONTAINING PROTEIN-RELATED"/>
    <property type="match status" value="1"/>
</dbReference>
<dbReference type="GeneID" id="68094344"/>
<dbReference type="RefSeq" id="XP_044550845.1">
    <property type="nucleotide sequence ID" value="XM_044691244.1"/>
</dbReference>
<dbReference type="GO" id="GO:0005783">
    <property type="term" value="C:endoplasmic reticulum"/>
    <property type="evidence" value="ECO:0007669"/>
    <property type="project" value="TreeGrafter"/>
</dbReference>
<dbReference type="GO" id="GO:0004467">
    <property type="term" value="F:long-chain fatty acid-CoA ligase activity"/>
    <property type="evidence" value="ECO:0007669"/>
    <property type="project" value="TreeGrafter"/>
</dbReference>
<dbReference type="GO" id="GO:0005524">
    <property type="term" value="F:ATP binding"/>
    <property type="evidence" value="ECO:0007669"/>
    <property type="project" value="UniProtKB-KW"/>
</dbReference>
<evidence type="ECO:0000313" key="5">
    <source>
        <dbReference type="EMBL" id="KAG2386853.1"/>
    </source>
</evidence>
<evidence type="ECO:0000259" key="4">
    <source>
        <dbReference type="Pfam" id="PF00501"/>
    </source>
</evidence>
<evidence type="ECO:0000256" key="2">
    <source>
        <dbReference type="ARBA" id="ARBA00022840"/>
    </source>
</evidence>
<organism evidence="5 6">
    <name type="scientific">Naegleria lovaniensis</name>
    <name type="common">Amoeba</name>
    <dbReference type="NCBI Taxonomy" id="51637"/>
    <lineage>
        <taxon>Eukaryota</taxon>
        <taxon>Discoba</taxon>
        <taxon>Heterolobosea</taxon>
        <taxon>Tetramitia</taxon>
        <taxon>Eutetramitia</taxon>
        <taxon>Vahlkampfiidae</taxon>
        <taxon>Naegleria</taxon>
    </lineage>
</organism>
<evidence type="ECO:0000313" key="6">
    <source>
        <dbReference type="Proteomes" id="UP000816034"/>
    </source>
</evidence>
<dbReference type="PANTHER" id="PTHR43272">
    <property type="entry name" value="LONG-CHAIN-FATTY-ACID--COA LIGASE"/>
    <property type="match status" value="1"/>
</dbReference>
<keyword evidence="1" id="KW-0547">Nucleotide-binding</keyword>
<proteinExistence type="predicted"/>
<dbReference type="AlphaFoldDB" id="A0AA88GV26"/>
<feature type="domain" description="AMP-dependent synthetase/ligase" evidence="4">
    <location>
        <begin position="160"/>
        <end position="584"/>
    </location>
</feature>
<protein>
    <recommendedName>
        <fullName evidence="4">AMP-dependent synthetase/ligase domain-containing protein</fullName>
    </recommendedName>
</protein>
<dbReference type="InterPro" id="IPR020845">
    <property type="entry name" value="AMP-binding_CS"/>
</dbReference>
<dbReference type="Pfam" id="PF00501">
    <property type="entry name" value="AMP-binding"/>
    <property type="match status" value="1"/>
</dbReference>
<dbReference type="Gene3D" id="3.40.50.12780">
    <property type="entry name" value="N-terminal domain of ligase-like"/>
    <property type="match status" value="1"/>
</dbReference>
<sequence length="765" mass="85057">MSEYAAFAESLSVSEDASQQQQPQQETPMVNENGTEPVESSSEASATAEKESAAETTVENKLGDKEVDVFVKQVTEMPAVTEVKASSSTEQSQDATDQTQFIVPELKGLKTITSSSKSYPPITQQTVPMKDNQRIRRKNGHADALVLKRFEDISTLYDSFKKTVEKYGDRPCFGDRKRDPADPNKLLMEYEFITFNQVNEMASNLAAGLRHLGMEPNQHLAIYSKNRKEWQISVEACNKQSFVSLALYDTLGEESSAFIMNHGEVVVLCCSGEVMPSVMKLAPKSKMLKNIICFDTITEEQTSTLEKSGIKLHTFQQVLEMGKNNPIADVPPSPQSIACLNYTSGTTGLPKGVIITHFNFIAAAAGITHNIIDLNEHDCVISYLPLAHILERMVEIIFLQHGASIGFWSGNIKTLKDDLAALKPTAFPAVPRVLDKLYDGIKEKISKESKIKQWALNRAIKSKEEGMISGKSTPIADIVLGVVRKNFGGRIRFVLSGGAPIRPEVQAYMRVIFGCNLVQGYGLTETCAASTIQLAYDYSEGHIGCIVPSVEIKLDDVEEMNYTVEKNNSGEICVRGPSVSMGYYKDAEKTKEAWDDDGWFHTGDIGRYNENGTITIIDRKKNIFKLSQGEYIAAENIEQKLAQTKYINGIWVYGDSFKSCLVGFVAGNIPQLQQYAKENGKQQLADKVEELCEDPDINKMVLAELTNTAKQHKLKGFEMVKAVKILPKEFDQYGCMTPTMKLVRNKMKDLFQADIDKLYETIPDA</sequence>